<name>A2Z7F7_ORYSI</name>
<dbReference type="Gramene" id="BGIOSGA032942-TA">
    <property type="protein sequence ID" value="BGIOSGA032942-PA"/>
    <property type="gene ID" value="BGIOSGA032942"/>
</dbReference>
<dbReference type="OMA" id="KVERTCH"/>
<feature type="region of interest" description="Disordered" evidence="1">
    <location>
        <begin position="82"/>
        <end position="115"/>
    </location>
</feature>
<evidence type="ECO:0000256" key="1">
    <source>
        <dbReference type="SAM" id="MobiDB-lite"/>
    </source>
</evidence>
<protein>
    <submittedName>
        <fullName evidence="2">Uncharacterized protein</fullName>
    </submittedName>
</protein>
<dbReference type="AlphaFoldDB" id="A2Z7F7"/>
<dbReference type="Proteomes" id="UP000007015">
    <property type="component" value="Chromosome 10"/>
</dbReference>
<proteinExistence type="predicted"/>
<organism evidence="2 3">
    <name type="scientific">Oryza sativa subsp. indica</name>
    <name type="common">Rice</name>
    <dbReference type="NCBI Taxonomy" id="39946"/>
    <lineage>
        <taxon>Eukaryota</taxon>
        <taxon>Viridiplantae</taxon>
        <taxon>Streptophyta</taxon>
        <taxon>Embryophyta</taxon>
        <taxon>Tracheophyta</taxon>
        <taxon>Spermatophyta</taxon>
        <taxon>Magnoliopsida</taxon>
        <taxon>Liliopsida</taxon>
        <taxon>Poales</taxon>
        <taxon>Poaceae</taxon>
        <taxon>BOP clade</taxon>
        <taxon>Oryzoideae</taxon>
        <taxon>Oryzeae</taxon>
        <taxon>Oryzinae</taxon>
        <taxon>Oryza</taxon>
        <taxon>Oryza sativa</taxon>
    </lineage>
</organism>
<sequence length="222" mass="24420">MKVERTCHDRYAANWEKVSIDIEGSKRGDSFHLPPSFFLPKSRRASEEIYWCSLQSTREVRMVEGWRILLRFSVATAVSLSLKKSNPDPPTGEEGADLACGFTSTSSDRSNSGNSSEMLRFCRRENLGIGSELGGGELENAGPAHSSGRDGGEVEGLIEMGRLRLPPRRCSCCCCFGVLGSGDEYVRAGGGGGEGRRPAHTPEWKDRQFMPRKPWEDGGDEK</sequence>
<feature type="compositionally biased region" description="Low complexity" evidence="1">
    <location>
        <begin position="103"/>
        <end position="115"/>
    </location>
</feature>
<keyword evidence="3" id="KW-1185">Reference proteome</keyword>
<feature type="region of interest" description="Disordered" evidence="1">
    <location>
        <begin position="189"/>
        <end position="222"/>
    </location>
</feature>
<dbReference type="HOGENOM" id="CLU_1247134_0_0_1"/>
<accession>A2Z7F7</accession>
<dbReference type="EMBL" id="CM000135">
    <property type="protein sequence ID" value="EAY78541.1"/>
    <property type="molecule type" value="Genomic_DNA"/>
</dbReference>
<reference evidence="2 3" key="1">
    <citation type="journal article" date="2005" name="PLoS Biol.">
        <title>The genomes of Oryza sativa: a history of duplications.</title>
        <authorList>
            <person name="Yu J."/>
            <person name="Wang J."/>
            <person name="Lin W."/>
            <person name="Li S."/>
            <person name="Li H."/>
            <person name="Zhou J."/>
            <person name="Ni P."/>
            <person name="Dong W."/>
            <person name="Hu S."/>
            <person name="Zeng C."/>
            <person name="Zhang J."/>
            <person name="Zhang Y."/>
            <person name="Li R."/>
            <person name="Xu Z."/>
            <person name="Li S."/>
            <person name="Li X."/>
            <person name="Zheng H."/>
            <person name="Cong L."/>
            <person name="Lin L."/>
            <person name="Yin J."/>
            <person name="Geng J."/>
            <person name="Li G."/>
            <person name="Shi J."/>
            <person name="Liu J."/>
            <person name="Lv H."/>
            <person name="Li J."/>
            <person name="Wang J."/>
            <person name="Deng Y."/>
            <person name="Ran L."/>
            <person name="Shi X."/>
            <person name="Wang X."/>
            <person name="Wu Q."/>
            <person name="Li C."/>
            <person name="Ren X."/>
            <person name="Wang J."/>
            <person name="Wang X."/>
            <person name="Li D."/>
            <person name="Liu D."/>
            <person name="Zhang X."/>
            <person name="Ji Z."/>
            <person name="Zhao W."/>
            <person name="Sun Y."/>
            <person name="Zhang Z."/>
            <person name="Bao J."/>
            <person name="Han Y."/>
            <person name="Dong L."/>
            <person name="Ji J."/>
            <person name="Chen P."/>
            <person name="Wu S."/>
            <person name="Liu J."/>
            <person name="Xiao Y."/>
            <person name="Bu D."/>
            <person name="Tan J."/>
            <person name="Yang L."/>
            <person name="Ye C."/>
            <person name="Zhang J."/>
            <person name="Xu J."/>
            <person name="Zhou Y."/>
            <person name="Yu Y."/>
            <person name="Zhang B."/>
            <person name="Zhuang S."/>
            <person name="Wei H."/>
            <person name="Liu B."/>
            <person name="Lei M."/>
            <person name="Yu H."/>
            <person name="Li Y."/>
            <person name="Xu H."/>
            <person name="Wei S."/>
            <person name="He X."/>
            <person name="Fang L."/>
            <person name="Zhang Z."/>
            <person name="Zhang Y."/>
            <person name="Huang X."/>
            <person name="Su Z."/>
            <person name="Tong W."/>
            <person name="Li J."/>
            <person name="Tong Z."/>
            <person name="Li S."/>
            <person name="Ye J."/>
            <person name="Wang L."/>
            <person name="Fang L."/>
            <person name="Lei T."/>
            <person name="Chen C."/>
            <person name="Chen H."/>
            <person name="Xu Z."/>
            <person name="Li H."/>
            <person name="Huang H."/>
            <person name="Zhang F."/>
            <person name="Xu H."/>
            <person name="Li N."/>
            <person name="Zhao C."/>
            <person name="Li S."/>
            <person name="Dong L."/>
            <person name="Huang Y."/>
            <person name="Li L."/>
            <person name="Xi Y."/>
            <person name="Qi Q."/>
            <person name="Li W."/>
            <person name="Zhang B."/>
            <person name="Hu W."/>
            <person name="Zhang Y."/>
            <person name="Tian X."/>
            <person name="Jiao Y."/>
            <person name="Liang X."/>
            <person name="Jin J."/>
            <person name="Gao L."/>
            <person name="Zheng W."/>
            <person name="Hao B."/>
            <person name="Liu S."/>
            <person name="Wang W."/>
            <person name="Yuan L."/>
            <person name="Cao M."/>
            <person name="McDermott J."/>
            <person name="Samudrala R."/>
            <person name="Wang J."/>
            <person name="Wong G.K."/>
            <person name="Yang H."/>
        </authorList>
    </citation>
    <scope>NUCLEOTIDE SEQUENCE [LARGE SCALE GENOMIC DNA]</scope>
    <source>
        <strain evidence="3">cv. 93-11</strain>
    </source>
</reference>
<evidence type="ECO:0000313" key="3">
    <source>
        <dbReference type="Proteomes" id="UP000007015"/>
    </source>
</evidence>
<evidence type="ECO:0000313" key="2">
    <source>
        <dbReference type="EMBL" id="EAY78541.1"/>
    </source>
</evidence>
<feature type="compositionally biased region" description="Basic and acidic residues" evidence="1">
    <location>
        <begin position="194"/>
        <end position="222"/>
    </location>
</feature>
<feature type="region of interest" description="Disordered" evidence="1">
    <location>
        <begin position="133"/>
        <end position="153"/>
    </location>
</feature>
<gene>
    <name evidence="2" type="ORF">OsI_33637</name>
</gene>